<evidence type="ECO:0000256" key="3">
    <source>
        <dbReference type="ARBA" id="ARBA00022475"/>
    </source>
</evidence>
<feature type="transmembrane region" description="Helical" evidence="15">
    <location>
        <begin position="452"/>
        <end position="469"/>
    </location>
</feature>
<evidence type="ECO:0000259" key="16">
    <source>
        <dbReference type="Pfam" id="PF00520"/>
    </source>
</evidence>
<dbReference type="SUPFAM" id="SSF81324">
    <property type="entry name" value="Voltage-gated potassium channels"/>
    <property type="match status" value="1"/>
</dbReference>
<evidence type="ECO:0000313" key="17">
    <source>
        <dbReference type="Proteomes" id="UP000085678"/>
    </source>
</evidence>
<feature type="transmembrane region" description="Helical" evidence="15">
    <location>
        <begin position="686"/>
        <end position="706"/>
    </location>
</feature>
<feature type="repeat" description="ANK" evidence="13">
    <location>
        <begin position="287"/>
        <end position="319"/>
    </location>
</feature>
<feature type="compositionally biased region" description="Basic and acidic residues" evidence="14">
    <location>
        <begin position="78"/>
        <end position="94"/>
    </location>
</feature>
<dbReference type="InterPro" id="IPR002110">
    <property type="entry name" value="Ankyrin_rpt"/>
</dbReference>
<keyword evidence="7" id="KW-0677">Repeat</keyword>
<feature type="domain" description="Ion transport" evidence="16">
    <location>
        <begin position="525"/>
        <end position="718"/>
    </location>
</feature>
<evidence type="ECO:0000256" key="7">
    <source>
        <dbReference type="ARBA" id="ARBA00022737"/>
    </source>
</evidence>
<dbReference type="Proteomes" id="UP000085678">
    <property type="component" value="Unplaced"/>
</dbReference>
<keyword evidence="3" id="KW-1003">Cell membrane</keyword>
<feature type="region of interest" description="Disordered" evidence="14">
    <location>
        <begin position="28"/>
        <end position="94"/>
    </location>
</feature>
<organism evidence="17 18">
    <name type="scientific">Lingula anatina</name>
    <name type="common">Brachiopod</name>
    <name type="synonym">Lingula unguis</name>
    <dbReference type="NCBI Taxonomy" id="7574"/>
    <lineage>
        <taxon>Eukaryota</taxon>
        <taxon>Metazoa</taxon>
        <taxon>Spiralia</taxon>
        <taxon>Lophotrochozoa</taxon>
        <taxon>Brachiopoda</taxon>
        <taxon>Linguliformea</taxon>
        <taxon>Lingulata</taxon>
        <taxon>Lingulida</taxon>
        <taxon>Linguloidea</taxon>
        <taxon>Lingulidae</taxon>
        <taxon>Lingula</taxon>
    </lineage>
</organism>
<evidence type="ECO:0000256" key="11">
    <source>
        <dbReference type="ARBA" id="ARBA00023136"/>
    </source>
</evidence>
<evidence type="ECO:0000256" key="13">
    <source>
        <dbReference type="PROSITE-ProRule" id="PRU00023"/>
    </source>
</evidence>
<dbReference type="GO" id="GO:0005262">
    <property type="term" value="F:calcium channel activity"/>
    <property type="evidence" value="ECO:0007669"/>
    <property type="project" value="UniProtKB-KW"/>
</dbReference>
<dbReference type="AlphaFoldDB" id="A0A1S3HZE8"/>
<feature type="compositionally biased region" description="Polar residues" evidence="14">
    <location>
        <begin position="64"/>
        <end position="74"/>
    </location>
</feature>
<name>A0A1S3HZE8_LINAN</name>
<keyword evidence="9 15" id="KW-1133">Transmembrane helix</keyword>
<comment type="subcellular location">
    <subcellularLocation>
        <location evidence="1">Cell membrane</location>
        <topology evidence="1">Multi-pass membrane protein</topology>
    </subcellularLocation>
</comment>
<dbReference type="InParanoid" id="A0A1S3HZE8"/>
<evidence type="ECO:0000256" key="12">
    <source>
        <dbReference type="ARBA" id="ARBA00023303"/>
    </source>
</evidence>
<feature type="transmembrane region" description="Helical" evidence="15">
    <location>
        <begin position="536"/>
        <end position="555"/>
    </location>
</feature>
<evidence type="ECO:0000256" key="6">
    <source>
        <dbReference type="ARBA" id="ARBA00022692"/>
    </source>
</evidence>
<evidence type="ECO:0000256" key="15">
    <source>
        <dbReference type="SAM" id="Phobius"/>
    </source>
</evidence>
<dbReference type="SUPFAM" id="SSF48403">
    <property type="entry name" value="Ankyrin repeat"/>
    <property type="match status" value="1"/>
</dbReference>
<proteinExistence type="predicted"/>
<feature type="transmembrane region" description="Helical" evidence="15">
    <location>
        <begin position="410"/>
        <end position="431"/>
    </location>
</feature>
<keyword evidence="8" id="KW-0106">Calcium</keyword>
<dbReference type="InterPro" id="IPR005821">
    <property type="entry name" value="Ion_trans_dom"/>
</dbReference>
<protein>
    <submittedName>
        <fullName evidence="18">Uncharacterized protein LOC106159619 isoform X1</fullName>
    </submittedName>
</protein>
<evidence type="ECO:0000313" key="18">
    <source>
        <dbReference type="RefSeq" id="XP_013391388.1"/>
    </source>
</evidence>
<keyword evidence="6 15" id="KW-0812">Transmembrane</keyword>
<dbReference type="InterPro" id="IPR024862">
    <property type="entry name" value="TRPV"/>
</dbReference>
<dbReference type="SMART" id="SM00248">
    <property type="entry name" value="ANK"/>
    <property type="match status" value="5"/>
</dbReference>
<feature type="region of interest" description="Disordered" evidence="14">
    <location>
        <begin position="880"/>
        <end position="1004"/>
    </location>
</feature>
<dbReference type="Gene3D" id="1.25.40.20">
    <property type="entry name" value="Ankyrin repeat-containing domain"/>
    <property type="match status" value="1"/>
</dbReference>
<feature type="repeat" description="ANK" evidence="13">
    <location>
        <begin position="219"/>
        <end position="251"/>
    </location>
</feature>
<keyword evidence="10" id="KW-0406">Ion transport</keyword>
<keyword evidence="12" id="KW-0407">Ion channel</keyword>
<dbReference type="GeneID" id="106159619"/>
<dbReference type="GO" id="GO:0005886">
    <property type="term" value="C:plasma membrane"/>
    <property type="evidence" value="ECO:0007669"/>
    <property type="project" value="UniProtKB-SubCell"/>
</dbReference>
<feature type="transmembrane region" description="Helical" evidence="15">
    <location>
        <begin position="606"/>
        <end position="625"/>
    </location>
</feature>
<feature type="repeat" description="ANK" evidence="13">
    <location>
        <begin position="186"/>
        <end position="218"/>
    </location>
</feature>
<dbReference type="PANTHER" id="PTHR10582">
    <property type="entry name" value="TRANSIENT RECEPTOR POTENTIAL ION CHANNEL PROTEIN"/>
    <property type="match status" value="1"/>
</dbReference>
<feature type="compositionally biased region" description="Basic and acidic residues" evidence="14">
    <location>
        <begin position="917"/>
        <end position="931"/>
    </location>
</feature>
<feature type="compositionally biased region" description="Basic residues" evidence="14">
    <location>
        <begin position="976"/>
        <end position="989"/>
    </location>
</feature>
<gene>
    <name evidence="18" type="primary">LOC106159619</name>
</gene>
<evidence type="ECO:0000256" key="5">
    <source>
        <dbReference type="ARBA" id="ARBA00022673"/>
    </source>
</evidence>
<reference evidence="18" key="1">
    <citation type="submission" date="2025-08" db="UniProtKB">
        <authorList>
            <consortium name="RefSeq"/>
        </authorList>
    </citation>
    <scope>IDENTIFICATION</scope>
    <source>
        <tissue evidence="18">Gonads</tissue>
    </source>
</reference>
<dbReference type="Gene3D" id="1.10.287.70">
    <property type="match status" value="1"/>
</dbReference>
<dbReference type="PROSITE" id="PS50297">
    <property type="entry name" value="ANK_REP_REGION"/>
    <property type="match status" value="3"/>
</dbReference>
<evidence type="ECO:0000256" key="4">
    <source>
        <dbReference type="ARBA" id="ARBA00022568"/>
    </source>
</evidence>
<dbReference type="Pfam" id="PF00520">
    <property type="entry name" value="Ion_trans"/>
    <property type="match status" value="1"/>
</dbReference>
<dbReference type="OMA" id="DITMGED"/>
<evidence type="ECO:0000256" key="2">
    <source>
        <dbReference type="ARBA" id="ARBA00022448"/>
    </source>
</evidence>
<dbReference type="KEGG" id="lak:106159619"/>
<evidence type="ECO:0000256" key="10">
    <source>
        <dbReference type="ARBA" id="ARBA00023065"/>
    </source>
</evidence>
<accession>A0A1S3HZE8</accession>
<sequence length="1004" mass="114746">MNDSRYQKIGKRILEHGQMIPLLDPAKKMQAGSHNKSALTLPNDVRHLPGSKPMSSLEDITMGEDQSSIHNDGSSLHGHHDGPTSPRGRGESRWRYYVSKRRTTKVKGVHLMADFKTSGLGIDEMSPTYHTESLLRGEKQITVDCNRALIHYFAQLGLLKDVDSLDLDFVDSLLTSGADVKCTDKNGQTVLHEVARVWHVDVARFMVEKGADVNQADMYGRTPLHIAAAVDYPEMIDFLIGQGAAREARTAVENQTPVHFAAKNDACQSLKTLVKHHCEYKLVRDYKGRTPVHLAAESNRADSARLLLDLGAPASVKDNSGQTAIVWMITRMPAVAKIGLDQFYLKNGTRRRQYFYLNHLETQKPGEPLDGRPMSPLQAIVTAKQFDLVMHPVVQRLISIQWQQFGRTGAWLNMMLNLLFILVWSAIAVVNGTYVVEDQQREHVGYELPQDVWRVVLIGIGVILWLIQIQEGVQNTYTSIKKFQRYKKWRLGDLQKDIQYCHPRWPEEEEYLQAEKKDLDRRKPHYFDDWWNVFDWVIYTFLLVSLFSHVTALFIHDHVVSRTNIRISVINVILIWLRLLKSARAFSLLGPFIVMLGHMLGDVVRFLFLYLEFYIPFAIAYWLVFGGEKIQDDSEAFPNPYPHNTTVYIKGFEDPARMMFSLFRMTLVENYDYEGMKRADYIMADVLVGAWLAISAILCLNLFIALLSDTFQRVYDNAQANAMMLKAVTILNVWTRMSKQRKENFRSFIHTQCAPEEIPYDESATCDDDDLKKVAFQLKDELEDMKEFVRIELNKVAFSTASDSSKLEMKDKIEVLLADVKYSILNAFLEKKTDCLTEEKFETALAPIRDEIKTFTNNQETLMTEMAALKAMIQQLEVKQAPPPGLPPQGFYSLPHPRHRTSSYSRSRRRGSPSPARSERSRKSDRQSEKRREKKSSRRRSRDEDRGSSPSGDDVAQGLQSSSSTSTLTEPSPPTPRRRHSSSKSRSKSKTPSQKGSLPRKSKR</sequence>
<evidence type="ECO:0000256" key="14">
    <source>
        <dbReference type="SAM" id="MobiDB-lite"/>
    </source>
</evidence>
<feature type="transmembrane region" description="Helical" evidence="15">
    <location>
        <begin position="567"/>
        <end position="586"/>
    </location>
</feature>
<dbReference type="GO" id="GO:0098703">
    <property type="term" value="P:calcium ion import across plasma membrane"/>
    <property type="evidence" value="ECO:0007669"/>
    <property type="project" value="TreeGrafter"/>
</dbReference>
<dbReference type="Pfam" id="PF12796">
    <property type="entry name" value="Ank_2"/>
    <property type="match status" value="1"/>
</dbReference>
<keyword evidence="13" id="KW-0040">ANK repeat</keyword>
<evidence type="ECO:0000256" key="9">
    <source>
        <dbReference type="ARBA" id="ARBA00022989"/>
    </source>
</evidence>
<keyword evidence="5" id="KW-0107">Calcium channel</keyword>
<keyword evidence="17" id="KW-1185">Reference proteome</keyword>
<keyword evidence="11 15" id="KW-0472">Membrane</keyword>
<dbReference type="OrthoDB" id="194358at2759"/>
<feature type="compositionally biased region" description="Low complexity" evidence="14">
    <location>
        <begin position="961"/>
        <end position="970"/>
    </location>
</feature>
<feature type="compositionally biased region" description="Basic residues" evidence="14">
    <location>
        <begin position="896"/>
        <end position="911"/>
    </location>
</feature>
<dbReference type="InterPro" id="IPR036770">
    <property type="entry name" value="Ankyrin_rpt-contain_sf"/>
</dbReference>
<evidence type="ECO:0000256" key="8">
    <source>
        <dbReference type="ARBA" id="ARBA00022837"/>
    </source>
</evidence>
<dbReference type="PANTHER" id="PTHR10582:SF33">
    <property type="entry name" value="TRANSIENT RECEPTOR POTENTIAL CHANNEL PYREXIA"/>
    <property type="match status" value="1"/>
</dbReference>
<dbReference type="RefSeq" id="XP_013391388.1">
    <property type="nucleotide sequence ID" value="XM_013535934.2"/>
</dbReference>
<dbReference type="Pfam" id="PF00023">
    <property type="entry name" value="Ank"/>
    <property type="match status" value="1"/>
</dbReference>
<keyword evidence="2" id="KW-0813">Transport</keyword>
<evidence type="ECO:0000256" key="1">
    <source>
        <dbReference type="ARBA" id="ARBA00004651"/>
    </source>
</evidence>
<keyword evidence="4" id="KW-0109">Calcium transport</keyword>
<dbReference type="PROSITE" id="PS50088">
    <property type="entry name" value="ANK_REPEAT"/>
    <property type="match status" value="3"/>
</dbReference>